<keyword evidence="2" id="KW-1185">Reference proteome</keyword>
<sequence>MINLGTSDHGAVFWRPKPSRDIMVRAHKAQKRSVRRFPESAINAFGRWVSSHHWFTGLDSVASVDSLTESFNTDVKTAIDIRFPLKSVKIHPTDIPWMTSRIKQLILERQRVFHSDRNGRWKELRISVRDEIAAREKAFYSEKVSYLKNTDPRKWWSLVNRLSGKSSGASAISYEVDNKVLSGLELGNRLNNFFVSVTSDVPALDYLTLPAFSTRTGPVTCHPPHGSLQKTAQARSFQSLWF</sequence>
<protein>
    <submittedName>
        <fullName evidence="1">Uncharacterized protein</fullName>
    </submittedName>
</protein>
<evidence type="ECO:0000313" key="2">
    <source>
        <dbReference type="Proteomes" id="UP001159428"/>
    </source>
</evidence>
<evidence type="ECO:0000313" key="1">
    <source>
        <dbReference type="EMBL" id="CAH3033172.1"/>
    </source>
</evidence>
<dbReference type="PANTHER" id="PTHR47510:SF3">
    <property type="entry name" value="ENDO_EXONUCLEASE_PHOSPHATASE DOMAIN-CONTAINING PROTEIN"/>
    <property type="match status" value="1"/>
</dbReference>
<dbReference type="Proteomes" id="UP001159428">
    <property type="component" value="Unassembled WGS sequence"/>
</dbReference>
<organism evidence="1 2">
    <name type="scientific">Pocillopora meandrina</name>
    <dbReference type="NCBI Taxonomy" id="46732"/>
    <lineage>
        <taxon>Eukaryota</taxon>
        <taxon>Metazoa</taxon>
        <taxon>Cnidaria</taxon>
        <taxon>Anthozoa</taxon>
        <taxon>Hexacorallia</taxon>
        <taxon>Scleractinia</taxon>
        <taxon>Astrocoeniina</taxon>
        <taxon>Pocilloporidae</taxon>
        <taxon>Pocillopora</taxon>
    </lineage>
</organism>
<comment type="caution">
    <text evidence="1">The sequence shown here is derived from an EMBL/GenBank/DDBJ whole genome shotgun (WGS) entry which is preliminary data.</text>
</comment>
<dbReference type="PANTHER" id="PTHR47510">
    <property type="entry name" value="REVERSE TRANSCRIPTASE DOMAIN-CONTAINING PROTEIN"/>
    <property type="match status" value="1"/>
</dbReference>
<dbReference type="AlphaFoldDB" id="A0AAU9VQ41"/>
<name>A0AAU9VQ41_9CNID</name>
<proteinExistence type="predicted"/>
<dbReference type="EMBL" id="CALNXJ010000002">
    <property type="protein sequence ID" value="CAH3033172.1"/>
    <property type="molecule type" value="Genomic_DNA"/>
</dbReference>
<reference evidence="1 2" key="1">
    <citation type="submission" date="2022-05" db="EMBL/GenBank/DDBJ databases">
        <authorList>
            <consortium name="Genoscope - CEA"/>
            <person name="William W."/>
        </authorList>
    </citation>
    <scope>NUCLEOTIDE SEQUENCE [LARGE SCALE GENOMIC DNA]</scope>
</reference>
<gene>
    <name evidence="1" type="ORF">PMEA_00010983</name>
</gene>
<accession>A0AAU9VQ41</accession>